<keyword evidence="4" id="KW-0393">Immunoglobulin domain</keyword>
<dbReference type="AlphaFoldDB" id="A0A3B3QNW5"/>
<sequence>MGDQTEPAGFQAAEVPETCFGWKWLYHKASVSPRSFTAFWFSAEPADTVTVRGGHALLNCSAHSDWGTPPRIEWRKDGAILDPATDDRRQLLPDGSLLISGVLHGKNNKPDEGVYQCVASIDGLGSIGSRTARLTVAGKGTAGMVDMMATLSLHYSGGNARYPEGSFFSCKLFLCGGGGGFHCFQTALVSIINHCRK</sequence>
<evidence type="ECO:0000313" key="6">
    <source>
        <dbReference type="Ensembl" id="ENSPKIP00000007121.1"/>
    </source>
</evidence>
<dbReference type="InterPro" id="IPR013783">
    <property type="entry name" value="Ig-like_fold"/>
</dbReference>
<feature type="domain" description="Ig-like" evidence="5">
    <location>
        <begin position="33"/>
        <end position="135"/>
    </location>
</feature>
<dbReference type="CDD" id="cd05722">
    <property type="entry name" value="IgI_1_Neogenin_like"/>
    <property type="match status" value="1"/>
</dbReference>
<dbReference type="PANTHER" id="PTHR10075">
    <property type="entry name" value="BASIGIN RELATED"/>
    <property type="match status" value="1"/>
</dbReference>
<dbReference type="GO" id="GO:0007411">
    <property type="term" value="P:axon guidance"/>
    <property type="evidence" value="ECO:0007669"/>
    <property type="project" value="TreeGrafter"/>
</dbReference>
<reference evidence="6" key="1">
    <citation type="submission" date="2025-08" db="UniProtKB">
        <authorList>
            <consortium name="Ensembl"/>
        </authorList>
    </citation>
    <scope>IDENTIFICATION</scope>
</reference>
<keyword evidence="2" id="KW-0677">Repeat</keyword>
<dbReference type="GO" id="GO:0030424">
    <property type="term" value="C:axon"/>
    <property type="evidence" value="ECO:0007669"/>
    <property type="project" value="TreeGrafter"/>
</dbReference>
<dbReference type="Pfam" id="PF13927">
    <property type="entry name" value="Ig_3"/>
    <property type="match status" value="1"/>
</dbReference>
<dbReference type="Gene3D" id="2.60.40.10">
    <property type="entry name" value="Immunoglobulins"/>
    <property type="match status" value="1"/>
</dbReference>
<dbReference type="Proteomes" id="UP000261540">
    <property type="component" value="Unplaced"/>
</dbReference>
<dbReference type="InterPro" id="IPR007110">
    <property type="entry name" value="Ig-like_dom"/>
</dbReference>
<comment type="similarity">
    <text evidence="1">Belongs to the immunoglobulin superfamily. DCC family.</text>
</comment>
<evidence type="ECO:0000313" key="7">
    <source>
        <dbReference type="Proteomes" id="UP000261540"/>
    </source>
</evidence>
<dbReference type="Ensembl" id="ENSPKIT00000031165.1">
    <property type="protein sequence ID" value="ENSPKIP00000007121.1"/>
    <property type="gene ID" value="ENSPKIG00000023147.1"/>
</dbReference>
<dbReference type="GO" id="GO:0005886">
    <property type="term" value="C:plasma membrane"/>
    <property type="evidence" value="ECO:0007669"/>
    <property type="project" value="TreeGrafter"/>
</dbReference>
<dbReference type="GO" id="GO:0070593">
    <property type="term" value="P:dendrite self-avoidance"/>
    <property type="evidence" value="ECO:0007669"/>
    <property type="project" value="TreeGrafter"/>
</dbReference>
<protein>
    <recommendedName>
        <fullName evidence="5">Ig-like domain-containing protein</fullName>
    </recommendedName>
</protein>
<keyword evidence="3" id="KW-1015">Disulfide bond</keyword>
<organism evidence="6 7">
    <name type="scientific">Paramormyrops kingsleyae</name>
    <dbReference type="NCBI Taxonomy" id="1676925"/>
    <lineage>
        <taxon>Eukaryota</taxon>
        <taxon>Metazoa</taxon>
        <taxon>Chordata</taxon>
        <taxon>Craniata</taxon>
        <taxon>Vertebrata</taxon>
        <taxon>Euteleostomi</taxon>
        <taxon>Actinopterygii</taxon>
        <taxon>Neopterygii</taxon>
        <taxon>Teleostei</taxon>
        <taxon>Osteoglossocephala</taxon>
        <taxon>Osteoglossomorpha</taxon>
        <taxon>Osteoglossiformes</taxon>
        <taxon>Mormyridae</taxon>
        <taxon>Paramormyrops</taxon>
    </lineage>
</organism>
<evidence type="ECO:0000259" key="5">
    <source>
        <dbReference type="PROSITE" id="PS50835"/>
    </source>
</evidence>
<evidence type="ECO:0000256" key="1">
    <source>
        <dbReference type="ARBA" id="ARBA00009588"/>
    </source>
</evidence>
<dbReference type="GO" id="GO:0007156">
    <property type="term" value="P:homophilic cell adhesion via plasma membrane adhesion molecules"/>
    <property type="evidence" value="ECO:0007669"/>
    <property type="project" value="TreeGrafter"/>
</dbReference>
<dbReference type="PANTHER" id="PTHR10075:SF100">
    <property type="entry name" value="FASCICLIN-2"/>
    <property type="match status" value="1"/>
</dbReference>
<dbReference type="SUPFAM" id="SSF48726">
    <property type="entry name" value="Immunoglobulin"/>
    <property type="match status" value="1"/>
</dbReference>
<dbReference type="GO" id="GO:0098632">
    <property type="term" value="F:cell-cell adhesion mediator activity"/>
    <property type="evidence" value="ECO:0007669"/>
    <property type="project" value="TreeGrafter"/>
</dbReference>
<dbReference type="InterPro" id="IPR003599">
    <property type="entry name" value="Ig_sub"/>
</dbReference>
<evidence type="ECO:0000256" key="3">
    <source>
        <dbReference type="ARBA" id="ARBA00023157"/>
    </source>
</evidence>
<evidence type="ECO:0000256" key="4">
    <source>
        <dbReference type="ARBA" id="ARBA00023319"/>
    </source>
</evidence>
<dbReference type="FunFam" id="2.60.40.10:FF:000189">
    <property type="entry name" value="Neogenin isoform 3"/>
    <property type="match status" value="1"/>
</dbReference>
<dbReference type="GeneTree" id="ENSGT00940000156684"/>
<reference evidence="6" key="2">
    <citation type="submission" date="2025-09" db="UniProtKB">
        <authorList>
            <consortium name="Ensembl"/>
        </authorList>
    </citation>
    <scope>IDENTIFICATION</scope>
</reference>
<proteinExistence type="inferred from homology"/>
<accession>A0A3B3QNW5</accession>
<name>A0A3B3QNW5_9TELE</name>
<dbReference type="InterPro" id="IPR036179">
    <property type="entry name" value="Ig-like_dom_sf"/>
</dbReference>
<dbReference type="STRING" id="1676925.ENSPKIP00000007121"/>
<keyword evidence="7" id="KW-1185">Reference proteome</keyword>
<dbReference type="SMART" id="SM00409">
    <property type="entry name" value="IG"/>
    <property type="match status" value="1"/>
</dbReference>
<evidence type="ECO:0000256" key="2">
    <source>
        <dbReference type="ARBA" id="ARBA00022737"/>
    </source>
</evidence>
<dbReference type="PROSITE" id="PS50835">
    <property type="entry name" value="IG_LIKE"/>
    <property type="match status" value="1"/>
</dbReference>